<evidence type="ECO:0000256" key="1">
    <source>
        <dbReference type="SAM" id="MobiDB-lite"/>
    </source>
</evidence>
<sequence>MSVVGTLVGAGLLACAAPEAPPPVDSSPAAATPSPAPVTPIDTPAIDSGPALYHCDNGDVIEVRFGYYDATVRLADDTTLTLPRAQSASMPGSDVYVGRAIALEREGDRLRLTRDGEASRCGRRAPGAS</sequence>
<dbReference type="STRING" id="913325.N799_08345"/>
<accession>A0A0A0F4K8</accession>
<protein>
    <recommendedName>
        <fullName evidence="4">C-type lysozyme inhibitor domain-containing protein</fullName>
    </recommendedName>
</protein>
<gene>
    <name evidence="2" type="ORF">N799_08345</name>
</gene>
<dbReference type="Proteomes" id="UP000029989">
    <property type="component" value="Unassembled WGS sequence"/>
</dbReference>
<evidence type="ECO:0008006" key="4">
    <source>
        <dbReference type="Google" id="ProtNLM"/>
    </source>
</evidence>
<dbReference type="EMBL" id="AVPT01000003">
    <property type="protein sequence ID" value="KGM57435.1"/>
    <property type="molecule type" value="Genomic_DNA"/>
</dbReference>
<organism evidence="2 3">
    <name type="scientific">Lysobacter arseniciresistens ZS79</name>
    <dbReference type="NCBI Taxonomy" id="913325"/>
    <lineage>
        <taxon>Bacteria</taxon>
        <taxon>Pseudomonadati</taxon>
        <taxon>Pseudomonadota</taxon>
        <taxon>Gammaproteobacteria</taxon>
        <taxon>Lysobacterales</taxon>
        <taxon>Lysobacteraceae</taxon>
        <taxon>Novilysobacter</taxon>
    </lineage>
</organism>
<evidence type="ECO:0000313" key="2">
    <source>
        <dbReference type="EMBL" id="KGM57435.1"/>
    </source>
</evidence>
<proteinExistence type="predicted"/>
<reference evidence="2 3" key="1">
    <citation type="journal article" date="2015" name="Stand. Genomic Sci.">
        <title>Genomic information of the arsenic-resistant bacterium Lysobacter arseniciresistens type strain ZS79(T) and comparison of Lysobacter draft genomes.</title>
        <authorList>
            <person name="Liu L."/>
            <person name="Zhang S."/>
            <person name="Luo M."/>
            <person name="Wang G."/>
        </authorList>
    </citation>
    <scope>NUCLEOTIDE SEQUENCE [LARGE SCALE GENOMIC DNA]</scope>
    <source>
        <strain evidence="2 3">ZS79</strain>
    </source>
</reference>
<evidence type="ECO:0000313" key="3">
    <source>
        <dbReference type="Proteomes" id="UP000029989"/>
    </source>
</evidence>
<feature type="region of interest" description="Disordered" evidence="1">
    <location>
        <begin position="19"/>
        <end position="43"/>
    </location>
</feature>
<name>A0A0A0F4K8_9GAMM</name>
<keyword evidence="3" id="KW-1185">Reference proteome</keyword>
<comment type="caution">
    <text evidence="2">The sequence shown here is derived from an EMBL/GenBank/DDBJ whole genome shotgun (WGS) entry which is preliminary data.</text>
</comment>
<dbReference type="AlphaFoldDB" id="A0A0A0F4K8"/>